<feature type="compositionally biased region" description="Low complexity" evidence="1">
    <location>
        <begin position="43"/>
        <end position="53"/>
    </location>
</feature>
<feature type="compositionally biased region" description="Polar residues" evidence="1">
    <location>
        <begin position="1"/>
        <end position="18"/>
    </location>
</feature>
<accession>A0A0J1B016</accession>
<keyword evidence="2" id="KW-0812">Transmembrane</keyword>
<protein>
    <submittedName>
        <fullName evidence="3">Uncharacterized protein</fullName>
    </submittedName>
</protein>
<keyword evidence="4" id="KW-1185">Reference proteome</keyword>
<sequence>MDPSLTSGVSAPPTNEPFSDSFVHDSQSSPLLPLPSSLLSLLSQSGLQSTSPLPLIPPDPPRATSPSPTTPSASTTPSLESGTGAPSNATKALVGTIAALVTAGMLALIGVILWRRRRRRRPRNVRLISDDVHLEPFSFQDEFGTTHLLSMFPDAPSFSAAAQGGARRG</sequence>
<feature type="compositionally biased region" description="Low complexity" evidence="1">
    <location>
        <begin position="64"/>
        <end position="78"/>
    </location>
</feature>
<evidence type="ECO:0000313" key="3">
    <source>
        <dbReference type="EMBL" id="KLT40929.1"/>
    </source>
</evidence>
<reference evidence="3 4" key="1">
    <citation type="submission" date="2015-03" db="EMBL/GenBank/DDBJ databases">
        <title>Genomics and transcriptomics of the oil-accumulating basidiomycete yeast T. oleaginosus allow insights into substrate utilization and the diverse evolutionary trajectories of mating systems in fungi.</title>
        <authorList>
            <consortium name="DOE Joint Genome Institute"/>
            <person name="Kourist R."/>
            <person name="Kracht O."/>
            <person name="Bracharz F."/>
            <person name="Lipzen A."/>
            <person name="Nolan M."/>
            <person name="Ohm R."/>
            <person name="Grigoriev I."/>
            <person name="Sun S."/>
            <person name="Heitman J."/>
            <person name="Bruck T."/>
            <person name="Nowrousian M."/>
        </authorList>
    </citation>
    <scope>NUCLEOTIDE SEQUENCE [LARGE SCALE GENOMIC DNA]</scope>
    <source>
        <strain evidence="3 4">IBC0246</strain>
    </source>
</reference>
<feature type="compositionally biased region" description="Pro residues" evidence="1">
    <location>
        <begin position="54"/>
        <end position="63"/>
    </location>
</feature>
<evidence type="ECO:0000256" key="2">
    <source>
        <dbReference type="SAM" id="Phobius"/>
    </source>
</evidence>
<keyword evidence="2" id="KW-1133">Transmembrane helix</keyword>
<dbReference type="RefSeq" id="XP_018277420.1">
    <property type="nucleotide sequence ID" value="XM_018426830.1"/>
</dbReference>
<feature type="transmembrane region" description="Helical" evidence="2">
    <location>
        <begin position="92"/>
        <end position="114"/>
    </location>
</feature>
<keyword evidence="2" id="KW-0472">Membrane</keyword>
<gene>
    <name evidence="3" type="ORF">CC85DRAFT_329491</name>
</gene>
<dbReference type="Proteomes" id="UP000053611">
    <property type="component" value="Unassembled WGS sequence"/>
</dbReference>
<evidence type="ECO:0000313" key="4">
    <source>
        <dbReference type="Proteomes" id="UP000053611"/>
    </source>
</evidence>
<name>A0A0J1B016_9TREE</name>
<evidence type="ECO:0000256" key="1">
    <source>
        <dbReference type="SAM" id="MobiDB-lite"/>
    </source>
</evidence>
<feature type="region of interest" description="Disordered" evidence="1">
    <location>
        <begin position="43"/>
        <end position="87"/>
    </location>
</feature>
<feature type="region of interest" description="Disordered" evidence="1">
    <location>
        <begin position="1"/>
        <end position="30"/>
    </location>
</feature>
<dbReference type="GeneID" id="28987433"/>
<dbReference type="EMBL" id="KQ087226">
    <property type="protein sequence ID" value="KLT40929.1"/>
    <property type="molecule type" value="Genomic_DNA"/>
</dbReference>
<dbReference type="AlphaFoldDB" id="A0A0J1B016"/>
<proteinExistence type="predicted"/>
<organism evidence="3 4">
    <name type="scientific">Cutaneotrichosporon oleaginosum</name>
    <dbReference type="NCBI Taxonomy" id="879819"/>
    <lineage>
        <taxon>Eukaryota</taxon>
        <taxon>Fungi</taxon>
        <taxon>Dikarya</taxon>
        <taxon>Basidiomycota</taxon>
        <taxon>Agaricomycotina</taxon>
        <taxon>Tremellomycetes</taxon>
        <taxon>Trichosporonales</taxon>
        <taxon>Trichosporonaceae</taxon>
        <taxon>Cutaneotrichosporon</taxon>
    </lineage>
</organism>